<keyword evidence="3" id="KW-0269">Exonuclease</keyword>
<dbReference type="InterPro" id="IPR041605">
    <property type="entry name" value="Exo_C"/>
</dbReference>
<dbReference type="AlphaFoldDB" id="A0A1C3NY79"/>
<proteinExistence type="predicted"/>
<dbReference type="CDD" id="cd06142">
    <property type="entry name" value="RNaseD_exo"/>
    <property type="match status" value="1"/>
</dbReference>
<dbReference type="SUPFAM" id="SSF47819">
    <property type="entry name" value="HRDC-like"/>
    <property type="match status" value="1"/>
</dbReference>
<dbReference type="InterPro" id="IPR036397">
    <property type="entry name" value="RNaseH_sf"/>
</dbReference>
<dbReference type="InterPro" id="IPR051086">
    <property type="entry name" value="RNase_D-like"/>
</dbReference>
<dbReference type="Gene3D" id="3.30.420.10">
    <property type="entry name" value="Ribonuclease H-like superfamily/Ribonuclease H"/>
    <property type="match status" value="1"/>
</dbReference>
<feature type="domain" description="HRDC" evidence="2">
    <location>
        <begin position="214"/>
        <end position="294"/>
    </location>
</feature>
<dbReference type="Pfam" id="PF00570">
    <property type="entry name" value="HRDC"/>
    <property type="match status" value="1"/>
</dbReference>
<dbReference type="Gene3D" id="1.10.150.80">
    <property type="entry name" value="HRDC domain"/>
    <property type="match status" value="2"/>
</dbReference>
<dbReference type="GO" id="GO:0000166">
    <property type="term" value="F:nucleotide binding"/>
    <property type="evidence" value="ECO:0007669"/>
    <property type="project" value="InterPro"/>
</dbReference>
<dbReference type="InterPro" id="IPR012337">
    <property type="entry name" value="RNaseH-like_sf"/>
</dbReference>
<feature type="region of interest" description="Disordered" evidence="1">
    <location>
        <begin position="389"/>
        <end position="431"/>
    </location>
</feature>
<name>A0A1C3NY79_9ACTN</name>
<dbReference type="SMART" id="SM00474">
    <property type="entry name" value="35EXOc"/>
    <property type="match status" value="1"/>
</dbReference>
<dbReference type="SUPFAM" id="SSF53098">
    <property type="entry name" value="Ribonuclease H-like"/>
    <property type="match status" value="1"/>
</dbReference>
<dbReference type="PROSITE" id="PS50967">
    <property type="entry name" value="HRDC"/>
    <property type="match status" value="1"/>
</dbReference>
<sequence>MLEPSEGIPAVIVDQAALLTAVAQLAAGTGPVAFDAERASGYRYSQRAYLVQVRRRGSGTHLIDPIALTDLTCVQDAIGDAEWVLHAASQDLPCLSEVGLRPRRLFDTELAGRLLGYERVGLGIMVEKILGFTLEKGHSAADWSTRPLPEPWLRYAALDVELLVELRDVLETELEAQGKLSFAREEFATIAAAPPREPRPDLWRRTSGIHRVRNRRQLAAVRSMWTARDRIARERDVAPGRVLPDSAIIEAVLANPADVEALTRLPIFSGPRLRRSARTWFTALREAAGLPEDTLPMPAAAGGDTLPPPSRWADRDPVAAARLAQVRARLAAIAAERTMPVENLLEPALARRLAWSPPQPVTVELVAGMLRDGGARPWQVALTAGPVADALTEPAQAESPAAGVQQTASQDAGSPETPSRPDVPDVPDEGA</sequence>
<dbReference type="InterPro" id="IPR010997">
    <property type="entry name" value="HRDC-like_sf"/>
</dbReference>
<keyword evidence="3" id="KW-0378">Hydrolase</keyword>
<dbReference type="GO" id="GO:0006139">
    <property type="term" value="P:nucleobase-containing compound metabolic process"/>
    <property type="evidence" value="ECO:0007669"/>
    <property type="project" value="InterPro"/>
</dbReference>
<dbReference type="EMBL" id="FLUV01001151">
    <property type="protein sequence ID" value="SBW22485.1"/>
    <property type="molecule type" value="Genomic_DNA"/>
</dbReference>
<dbReference type="PANTHER" id="PTHR47649:SF1">
    <property type="entry name" value="RIBONUCLEASE D"/>
    <property type="match status" value="1"/>
</dbReference>
<keyword evidence="4" id="KW-1185">Reference proteome</keyword>
<protein>
    <submittedName>
        <fullName evidence="3">3'-5' exonuclease</fullName>
    </submittedName>
</protein>
<organism evidence="3 4">
    <name type="scientific">Candidatus Protofrankia californiensis</name>
    <dbReference type="NCBI Taxonomy" id="1839754"/>
    <lineage>
        <taxon>Bacteria</taxon>
        <taxon>Bacillati</taxon>
        <taxon>Actinomycetota</taxon>
        <taxon>Actinomycetes</taxon>
        <taxon>Frankiales</taxon>
        <taxon>Frankiaceae</taxon>
        <taxon>Protofrankia</taxon>
    </lineage>
</organism>
<evidence type="ECO:0000313" key="3">
    <source>
        <dbReference type="EMBL" id="SBW22485.1"/>
    </source>
</evidence>
<dbReference type="Pfam" id="PF18305">
    <property type="entry name" value="DNA_pol_A_exoN"/>
    <property type="match status" value="1"/>
</dbReference>
<gene>
    <name evidence="3" type="ORF">FDG2_2709</name>
</gene>
<dbReference type="GO" id="GO:0008408">
    <property type="term" value="F:3'-5' exonuclease activity"/>
    <property type="evidence" value="ECO:0007669"/>
    <property type="project" value="InterPro"/>
</dbReference>
<keyword evidence="3" id="KW-0540">Nuclease</keyword>
<dbReference type="PANTHER" id="PTHR47649">
    <property type="entry name" value="RIBONUCLEASE D"/>
    <property type="match status" value="1"/>
</dbReference>
<accession>A0A1C3NY79</accession>
<evidence type="ECO:0000313" key="4">
    <source>
        <dbReference type="Proteomes" id="UP000199013"/>
    </source>
</evidence>
<dbReference type="Proteomes" id="UP000199013">
    <property type="component" value="Unassembled WGS sequence"/>
</dbReference>
<evidence type="ECO:0000256" key="1">
    <source>
        <dbReference type="SAM" id="MobiDB-lite"/>
    </source>
</evidence>
<dbReference type="SMART" id="SM00341">
    <property type="entry name" value="HRDC"/>
    <property type="match status" value="1"/>
</dbReference>
<reference evidence="4" key="1">
    <citation type="submission" date="2016-02" db="EMBL/GenBank/DDBJ databases">
        <authorList>
            <person name="Wibberg D."/>
        </authorList>
    </citation>
    <scope>NUCLEOTIDE SEQUENCE [LARGE SCALE GENOMIC DNA]</scope>
</reference>
<dbReference type="InterPro" id="IPR002562">
    <property type="entry name" value="3'-5'_exonuclease_dom"/>
</dbReference>
<dbReference type="InterPro" id="IPR044876">
    <property type="entry name" value="HRDC_dom_sf"/>
</dbReference>
<dbReference type="GO" id="GO:0003676">
    <property type="term" value="F:nucleic acid binding"/>
    <property type="evidence" value="ECO:0007669"/>
    <property type="project" value="InterPro"/>
</dbReference>
<dbReference type="InterPro" id="IPR002121">
    <property type="entry name" value="HRDC_dom"/>
</dbReference>
<evidence type="ECO:0000259" key="2">
    <source>
        <dbReference type="PROSITE" id="PS50967"/>
    </source>
</evidence>
<dbReference type="Pfam" id="PF01612">
    <property type="entry name" value="DNA_pol_A_exo1"/>
    <property type="match status" value="1"/>
</dbReference>